<dbReference type="GO" id="GO:0033512">
    <property type="term" value="P:L-lysine catabolic process to acetyl-CoA via saccharopine"/>
    <property type="evidence" value="ECO:0007669"/>
    <property type="project" value="UniProtKB-UniPathway"/>
</dbReference>
<dbReference type="CDD" id="cd06849">
    <property type="entry name" value="lipoyl_domain"/>
    <property type="match status" value="2"/>
</dbReference>
<name>A0A0G4ILE2_PLABS</name>
<evidence type="ECO:0000256" key="8">
    <source>
        <dbReference type="ARBA" id="ARBA00022823"/>
    </source>
</evidence>
<evidence type="ECO:0000256" key="7">
    <source>
        <dbReference type="ARBA" id="ARBA00022679"/>
    </source>
</evidence>
<dbReference type="EMBL" id="OVEO01000001">
    <property type="protein sequence ID" value="SPQ93531.1"/>
    <property type="molecule type" value="Genomic_DNA"/>
</dbReference>
<keyword evidence="8" id="KW-0450">Lipoyl</keyword>
<accession>A0A0G4ILE2</accession>
<evidence type="ECO:0000256" key="9">
    <source>
        <dbReference type="ARBA" id="ARBA00022946"/>
    </source>
</evidence>
<evidence type="ECO:0000256" key="2">
    <source>
        <dbReference type="ARBA" id="ARBA00004173"/>
    </source>
</evidence>
<dbReference type="PROSITE" id="PS50968">
    <property type="entry name" value="BIOTINYL_LIPOYL"/>
    <property type="match status" value="2"/>
</dbReference>
<dbReference type="Proteomes" id="UP000290189">
    <property type="component" value="Unassembled WGS sequence"/>
</dbReference>
<dbReference type="FunFam" id="3.30.559.10:FF:000006">
    <property type="entry name" value="Dihydrolipoyllysine-residue succinyltransferase component of 2-oxoglutarate dehydrogenase complex, mitochondrial"/>
    <property type="match status" value="1"/>
</dbReference>
<comment type="similarity">
    <text evidence="4">Belongs to the 2-oxoacid dehydrogenase family.</text>
</comment>
<evidence type="ECO:0000256" key="4">
    <source>
        <dbReference type="ARBA" id="ARBA00007317"/>
    </source>
</evidence>
<keyword evidence="9" id="KW-0809">Transit peptide</keyword>
<dbReference type="OrthoDB" id="5391403at2759"/>
<organism evidence="15 17">
    <name type="scientific">Plasmodiophora brassicae</name>
    <name type="common">Clubroot disease agent</name>
    <dbReference type="NCBI Taxonomy" id="37360"/>
    <lineage>
        <taxon>Eukaryota</taxon>
        <taxon>Sar</taxon>
        <taxon>Rhizaria</taxon>
        <taxon>Endomyxa</taxon>
        <taxon>Phytomyxea</taxon>
        <taxon>Plasmodiophorida</taxon>
        <taxon>Plasmodiophoridae</taxon>
        <taxon>Plasmodiophora</taxon>
    </lineage>
</organism>
<evidence type="ECO:0000256" key="12">
    <source>
        <dbReference type="ARBA" id="ARBA00032406"/>
    </source>
</evidence>
<evidence type="ECO:0000256" key="11">
    <source>
        <dbReference type="ARBA" id="ARBA00023315"/>
    </source>
</evidence>
<evidence type="ECO:0000256" key="1">
    <source>
        <dbReference type="ARBA" id="ARBA00001938"/>
    </source>
</evidence>
<proteinExistence type="inferred from homology"/>
<dbReference type="Proteomes" id="UP000039324">
    <property type="component" value="Unassembled WGS sequence"/>
</dbReference>
<evidence type="ECO:0000256" key="3">
    <source>
        <dbReference type="ARBA" id="ARBA00005145"/>
    </source>
</evidence>
<dbReference type="Gene3D" id="2.40.50.100">
    <property type="match status" value="2"/>
</dbReference>
<comment type="pathway">
    <text evidence="3">Amino-acid degradation; L-lysine degradation via saccharopine pathway; glutaryl-CoA from L-lysine: step 6/6.</text>
</comment>
<dbReference type="UniPathway" id="UPA00868">
    <property type="reaction ID" value="UER00840"/>
</dbReference>
<dbReference type="GO" id="GO:0005739">
    <property type="term" value="C:mitochondrion"/>
    <property type="evidence" value="ECO:0007669"/>
    <property type="project" value="UniProtKB-SubCell"/>
</dbReference>
<feature type="region of interest" description="Disordered" evidence="13">
    <location>
        <begin position="234"/>
        <end position="295"/>
    </location>
</feature>
<keyword evidence="17" id="KW-1185">Reference proteome</keyword>
<dbReference type="Pfam" id="PF00364">
    <property type="entry name" value="Biotin_lipoyl"/>
    <property type="match status" value="2"/>
</dbReference>
<dbReference type="InterPro" id="IPR023213">
    <property type="entry name" value="CAT-like_dom_sf"/>
</dbReference>
<feature type="compositionally biased region" description="Low complexity" evidence="13">
    <location>
        <begin position="140"/>
        <end position="158"/>
    </location>
</feature>
<dbReference type="InterPro" id="IPR006255">
    <property type="entry name" value="SucB"/>
</dbReference>
<dbReference type="STRING" id="37360.A0A0G4ILE2"/>
<gene>
    <name evidence="15" type="ORF">PBRA_004612</name>
    <name evidence="16" type="ORF">PLBR_LOCUS746</name>
</gene>
<feature type="domain" description="Lipoyl-binding" evidence="14">
    <location>
        <begin position="51"/>
        <end position="126"/>
    </location>
</feature>
<feature type="domain" description="Lipoyl-binding" evidence="14">
    <location>
        <begin position="157"/>
        <end position="232"/>
    </location>
</feature>
<keyword evidence="6" id="KW-0816">Tricarboxylic acid cycle</keyword>
<evidence type="ECO:0000256" key="10">
    <source>
        <dbReference type="ARBA" id="ARBA00023128"/>
    </source>
</evidence>
<reference evidence="16 18" key="2">
    <citation type="submission" date="2018-03" db="EMBL/GenBank/DDBJ databases">
        <authorList>
            <person name="Fogelqvist J."/>
        </authorList>
    </citation>
    <scope>NUCLEOTIDE SEQUENCE [LARGE SCALE GENOMIC DNA]</scope>
</reference>
<dbReference type="NCBIfam" id="TIGR01347">
    <property type="entry name" value="sucB"/>
    <property type="match status" value="1"/>
</dbReference>
<dbReference type="SUPFAM" id="SSF51230">
    <property type="entry name" value="Single hybrid motif"/>
    <property type="match status" value="2"/>
</dbReference>
<evidence type="ECO:0000313" key="18">
    <source>
        <dbReference type="Proteomes" id="UP000290189"/>
    </source>
</evidence>
<evidence type="ECO:0000313" key="16">
    <source>
        <dbReference type="EMBL" id="SPQ93531.1"/>
    </source>
</evidence>
<dbReference type="AlphaFoldDB" id="A0A0G4ILE2"/>
<keyword evidence="11" id="KW-0012">Acyltransferase</keyword>
<dbReference type="GO" id="GO:0004149">
    <property type="term" value="F:dihydrolipoyllysine-residue succinyltransferase activity"/>
    <property type="evidence" value="ECO:0007669"/>
    <property type="project" value="UniProtKB-EC"/>
</dbReference>
<keyword evidence="10 16" id="KW-0496">Mitochondrion</keyword>
<comment type="subcellular location">
    <subcellularLocation>
        <location evidence="2">Mitochondrion</location>
    </subcellularLocation>
</comment>
<evidence type="ECO:0000256" key="13">
    <source>
        <dbReference type="SAM" id="MobiDB-lite"/>
    </source>
</evidence>
<dbReference type="Pfam" id="PF00198">
    <property type="entry name" value="2-oxoacid_dh"/>
    <property type="match status" value="1"/>
</dbReference>
<dbReference type="EMBL" id="CDSF01000046">
    <property type="protein sequence ID" value="CEO95922.1"/>
    <property type="molecule type" value="Genomic_DNA"/>
</dbReference>
<dbReference type="InterPro" id="IPR050537">
    <property type="entry name" value="2-oxoacid_dehydrogenase"/>
</dbReference>
<dbReference type="PANTHER" id="PTHR43416:SF5">
    <property type="entry name" value="DIHYDROLIPOYLLYSINE-RESIDUE SUCCINYLTRANSFERASE COMPONENT OF 2-OXOGLUTARATE DEHYDROGENASE COMPLEX, MITOCHONDRIAL"/>
    <property type="match status" value="1"/>
</dbReference>
<evidence type="ECO:0000256" key="5">
    <source>
        <dbReference type="ARBA" id="ARBA00012945"/>
    </source>
</evidence>
<dbReference type="PANTHER" id="PTHR43416">
    <property type="entry name" value="DIHYDROLIPOYLLYSINE-RESIDUE SUCCINYLTRANSFERASE COMPONENT OF 2-OXOGLUTARATE DEHYDROGENASE COMPLEX, MITOCHONDRIAL-RELATED"/>
    <property type="match status" value="1"/>
</dbReference>
<evidence type="ECO:0000259" key="14">
    <source>
        <dbReference type="PROSITE" id="PS50968"/>
    </source>
</evidence>
<evidence type="ECO:0000313" key="15">
    <source>
        <dbReference type="EMBL" id="CEO95922.1"/>
    </source>
</evidence>
<dbReference type="InterPro" id="IPR003016">
    <property type="entry name" value="2-oxoA_DH_lipoyl-BS"/>
</dbReference>
<feature type="compositionally biased region" description="Low complexity" evidence="13">
    <location>
        <begin position="266"/>
        <end position="285"/>
    </location>
</feature>
<dbReference type="PROSITE" id="PS00189">
    <property type="entry name" value="LIPOYL"/>
    <property type="match status" value="2"/>
</dbReference>
<geneLocation type="mitochondrion" evidence="16"/>
<dbReference type="InterPro" id="IPR011053">
    <property type="entry name" value="Single_hybrid_motif"/>
</dbReference>
<evidence type="ECO:0000256" key="6">
    <source>
        <dbReference type="ARBA" id="ARBA00022532"/>
    </source>
</evidence>
<evidence type="ECO:0000313" key="17">
    <source>
        <dbReference type="Proteomes" id="UP000039324"/>
    </source>
</evidence>
<feature type="region of interest" description="Disordered" evidence="13">
    <location>
        <begin position="127"/>
        <end position="165"/>
    </location>
</feature>
<dbReference type="InterPro" id="IPR000089">
    <property type="entry name" value="Biotin_lipoyl"/>
</dbReference>
<keyword evidence="7" id="KW-0808">Transferase</keyword>
<dbReference type="SUPFAM" id="SSF52777">
    <property type="entry name" value="CoA-dependent acyltransferases"/>
    <property type="match status" value="1"/>
</dbReference>
<comment type="cofactor">
    <cofactor evidence="1">
        <name>(R)-lipoate</name>
        <dbReference type="ChEBI" id="CHEBI:83088"/>
    </cofactor>
</comment>
<dbReference type="EC" id="2.3.1.61" evidence="5"/>
<dbReference type="OMA" id="NMPQTAV"/>
<protein>
    <recommendedName>
        <fullName evidence="5">dihydrolipoyllysine-residue succinyltransferase</fullName>
        <ecNumber evidence="5">2.3.1.61</ecNumber>
    </recommendedName>
    <alternativeName>
        <fullName evidence="12">2-oxoglutarate dehydrogenase complex component E2</fullName>
    </alternativeName>
</protein>
<dbReference type="GO" id="GO:0006099">
    <property type="term" value="P:tricarboxylic acid cycle"/>
    <property type="evidence" value="ECO:0007669"/>
    <property type="project" value="UniProtKB-KW"/>
</dbReference>
<dbReference type="GO" id="GO:0045252">
    <property type="term" value="C:oxoglutarate dehydrogenase complex"/>
    <property type="evidence" value="ECO:0007669"/>
    <property type="project" value="InterPro"/>
</dbReference>
<dbReference type="InterPro" id="IPR001078">
    <property type="entry name" value="2-oxoacid_DH_actylTfrase"/>
</dbReference>
<sequence length="519" mass="54899">MMQWAGRRLAISVRRHAAVVGSHMRVRTQSAMVPRAVRSSLPSARWLSTGPKTINVPSMGDSITEGTISSWSVAEGDHVDADQVVCVIETDKVSVDVRAPEAGVVSKLLAKEGDEIAVGSPLFEISAGDSPAQSKKSETKAAAPATNAPASSPGGPAKTISVPSMGDSITEGTVSTWTAAEGESVDADQVVCVIETDKVSVDVRAPEAGKIAKHLAASDEVVKVGSPLFELVPGPGAGSAAKQSHSEGRPAPEAPKPAKKQEASPKKAPAAKAPAETKPAKQATPGERTEKRVPMTRMRIRIAERLKDAQNTAASLTTFNEIDMSALMALRAKHKESFQEVHGVKLGFMSAFVKASVKALLDQPAVNAYIEGNEIVYHDYCDVSVAVATPTGLVVPVLRNCHQMSFAEVEQAIVTLGKKARDGQLALEDMAGGTFTISNGGVYGSLLGTPILNPPQSGILGMHGIFDRPVAVNGEIKIRPMMYVALTYDHRVIDGREAVTFLRKVKDCIEDPTRLLLDL</sequence>
<dbReference type="Gene3D" id="3.30.559.10">
    <property type="entry name" value="Chloramphenicol acetyltransferase-like domain"/>
    <property type="match status" value="1"/>
</dbReference>
<reference evidence="15 17" key="1">
    <citation type="submission" date="2015-02" db="EMBL/GenBank/DDBJ databases">
        <authorList>
            <person name="Chooi Y.-H."/>
        </authorList>
    </citation>
    <scope>NUCLEOTIDE SEQUENCE [LARGE SCALE GENOMIC DNA]</scope>
    <source>
        <strain evidence="15">E3</strain>
    </source>
</reference>